<name>A0A9W9FII0_9EURO</name>
<feature type="region of interest" description="Disordered" evidence="1">
    <location>
        <begin position="1"/>
        <end position="20"/>
    </location>
</feature>
<evidence type="ECO:0000313" key="3">
    <source>
        <dbReference type="Proteomes" id="UP001149165"/>
    </source>
</evidence>
<comment type="caution">
    <text evidence="2">The sequence shown here is derived from an EMBL/GenBank/DDBJ whole genome shotgun (WGS) entry which is preliminary data.</text>
</comment>
<dbReference type="AlphaFoldDB" id="A0A9W9FII0"/>
<keyword evidence="3" id="KW-1185">Reference proteome</keyword>
<evidence type="ECO:0000256" key="1">
    <source>
        <dbReference type="SAM" id="MobiDB-lite"/>
    </source>
</evidence>
<sequence length="172" mass="19258">MHQSSCAAGHPGADAAKQDPTIHGIDLKQMHFQKRNGDQGKSIMVLAIVVRLEDVFVLGETYHNWKHEYGRNARRVLDSVDYQCRMDQTVTDTNTSEPSVQPPKGLSLKVTNLGGEAEREPDAEWQQVYDGKAAGTHLDVSPRRSSEDQGYDVEAPQERNYHGLRVGRQIYA</sequence>
<organism evidence="2 3">
    <name type="scientific">Penicillium angulare</name>
    <dbReference type="NCBI Taxonomy" id="116970"/>
    <lineage>
        <taxon>Eukaryota</taxon>
        <taxon>Fungi</taxon>
        <taxon>Dikarya</taxon>
        <taxon>Ascomycota</taxon>
        <taxon>Pezizomycotina</taxon>
        <taxon>Eurotiomycetes</taxon>
        <taxon>Eurotiomycetidae</taxon>
        <taxon>Eurotiales</taxon>
        <taxon>Aspergillaceae</taxon>
        <taxon>Penicillium</taxon>
    </lineage>
</organism>
<accession>A0A9W9FII0</accession>
<dbReference type="Proteomes" id="UP001149165">
    <property type="component" value="Unassembled WGS sequence"/>
</dbReference>
<gene>
    <name evidence="2" type="ORF">N7456_006905</name>
</gene>
<reference evidence="2" key="1">
    <citation type="submission" date="2022-11" db="EMBL/GenBank/DDBJ databases">
        <authorList>
            <person name="Petersen C."/>
        </authorList>
    </citation>
    <scope>NUCLEOTIDE SEQUENCE</scope>
    <source>
        <strain evidence="2">IBT 30069</strain>
    </source>
</reference>
<proteinExistence type="predicted"/>
<dbReference type="EMBL" id="JAPQKH010000004">
    <property type="protein sequence ID" value="KAJ5100853.1"/>
    <property type="molecule type" value="Genomic_DNA"/>
</dbReference>
<protein>
    <submittedName>
        <fullName evidence="2">Uncharacterized protein</fullName>
    </submittedName>
</protein>
<evidence type="ECO:0000313" key="2">
    <source>
        <dbReference type="EMBL" id="KAJ5100853.1"/>
    </source>
</evidence>
<reference evidence="2" key="2">
    <citation type="journal article" date="2023" name="IMA Fungus">
        <title>Comparative genomic study of the Penicillium genus elucidates a diverse pangenome and 15 lateral gene transfer events.</title>
        <authorList>
            <person name="Petersen C."/>
            <person name="Sorensen T."/>
            <person name="Nielsen M.R."/>
            <person name="Sondergaard T.E."/>
            <person name="Sorensen J.L."/>
            <person name="Fitzpatrick D.A."/>
            <person name="Frisvad J.C."/>
            <person name="Nielsen K.L."/>
        </authorList>
    </citation>
    <scope>NUCLEOTIDE SEQUENCE</scope>
    <source>
        <strain evidence="2">IBT 30069</strain>
    </source>
</reference>